<sequence length="88" mass="9409">MKGEDACVLRRSGAAVSGPPDASVFLLYRAVAGDRQLPPDLAAPVKLCDIPSTVGFRSLRGRLRQISQAESTRPCGLLSYTYSDVVTI</sequence>
<accession>A0A6A4TEM6</accession>
<dbReference type="AlphaFoldDB" id="A0A6A4TEM6"/>
<reference evidence="1 2" key="1">
    <citation type="submission" date="2019-06" db="EMBL/GenBank/DDBJ databases">
        <title>Draft genomes of female and male turbot (Scophthalmus maximus).</title>
        <authorList>
            <person name="Xu H."/>
            <person name="Xu X.-W."/>
            <person name="Shao C."/>
            <person name="Chen S."/>
        </authorList>
    </citation>
    <scope>NUCLEOTIDE SEQUENCE [LARGE SCALE GENOMIC DNA]</scope>
    <source>
        <strain evidence="1">Ysfricsl-2016a</strain>
        <tissue evidence="1">Blood</tissue>
    </source>
</reference>
<evidence type="ECO:0000313" key="2">
    <source>
        <dbReference type="Proteomes" id="UP000438429"/>
    </source>
</evidence>
<name>A0A6A4TEM6_SCOMX</name>
<proteinExistence type="predicted"/>
<dbReference type="Proteomes" id="UP000438429">
    <property type="component" value="Unassembled WGS sequence"/>
</dbReference>
<evidence type="ECO:0000313" key="1">
    <source>
        <dbReference type="EMBL" id="KAF0046006.1"/>
    </source>
</evidence>
<organism evidence="1 2">
    <name type="scientific">Scophthalmus maximus</name>
    <name type="common">Turbot</name>
    <name type="synonym">Psetta maxima</name>
    <dbReference type="NCBI Taxonomy" id="52904"/>
    <lineage>
        <taxon>Eukaryota</taxon>
        <taxon>Metazoa</taxon>
        <taxon>Chordata</taxon>
        <taxon>Craniata</taxon>
        <taxon>Vertebrata</taxon>
        <taxon>Euteleostomi</taxon>
        <taxon>Actinopterygii</taxon>
        <taxon>Neopterygii</taxon>
        <taxon>Teleostei</taxon>
        <taxon>Neoteleostei</taxon>
        <taxon>Acanthomorphata</taxon>
        <taxon>Carangaria</taxon>
        <taxon>Pleuronectiformes</taxon>
        <taxon>Pleuronectoidei</taxon>
        <taxon>Scophthalmidae</taxon>
        <taxon>Scophthalmus</taxon>
    </lineage>
</organism>
<dbReference type="EMBL" id="VEVO01000002">
    <property type="protein sequence ID" value="KAF0046006.1"/>
    <property type="molecule type" value="Genomic_DNA"/>
</dbReference>
<comment type="caution">
    <text evidence="1">The sequence shown here is derived from an EMBL/GenBank/DDBJ whole genome shotgun (WGS) entry which is preliminary data.</text>
</comment>
<protein>
    <submittedName>
        <fullName evidence="1">Uncharacterized protein</fullName>
    </submittedName>
</protein>
<gene>
    <name evidence="1" type="ORF">F2P81_002535</name>
</gene>